<sequence>MTPKRLFAPLFCALGLMAQAAENPVGEISADAALVRAGAYPKLDWNIVYPTSVLEWISITPGGVIVPKSDLTMQVRVLAADVQSRKERWNGWRWTVTYTYISVTGYGRINNKSWRQLFNNTQPYVNPSAIVWQDELEEGDEVIFAAKANYDGGSWYYSGEGSDNVIVLKKGDYPPSYATWDTQSTLGTHIAPYLDESGAVDIGPRDVIVAFELTHQMRASGNSEGDMQDMIVLLTFQTEEG</sequence>
<evidence type="ECO:0000313" key="2">
    <source>
        <dbReference type="EMBL" id="GHC62487.1"/>
    </source>
</evidence>
<dbReference type="RefSeq" id="WP_189572241.1">
    <property type="nucleotide sequence ID" value="NZ_JBHLZH010000032.1"/>
</dbReference>
<evidence type="ECO:0000256" key="1">
    <source>
        <dbReference type="SAM" id="SignalP"/>
    </source>
</evidence>
<organism evidence="2 3">
    <name type="scientific">Roseibacillus persicicus</name>
    <dbReference type="NCBI Taxonomy" id="454148"/>
    <lineage>
        <taxon>Bacteria</taxon>
        <taxon>Pseudomonadati</taxon>
        <taxon>Verrucomicrobiota</taxon>
        <taxon>Verrucomicrobiia</taxon>
        <taxon>Verrucomicrobiales</taxon>
        <taxon>Verrucomicrobiaceae</taxon>
        <taxon>Roseibacillus</taxon>
    </lineage>
</organism>
<comment type="caution">
    <text evidence="2">The sequence shown here is derived from an EMBL/GenBank/DDBJ whole genome shotgun (WGS) entry which is preliminary data.</text>
</comment>
<feature type="signal peptide" evidence="1">
    <location>
        <begin position="1"/>
        <end position="20"/>
    </location>
</feature>
<dbReference type="Proteomes" id="UP000644507">
    <property type="component" value="Unassembled WGS sequence"/>
</dbReference>
<dbReference type="AlphaFoldDB" id="A0A918TVW8"/>
<keyword evidence="1" id="KW-0732">Signal</keyword>
<reference evidence="2" key="2">
    <citation type="submission" date="2020-09" db="EMBL/GenBank/DDBJ databases">
        <authorList>
            <person name="Sun Q."/>
            <person name="Kim S."/>
        </authorList>
    </citation>
    <scope>NUCLEOTIDE SEQUENCE</scope>
    <source>
        <strain evidence="2">KCTC 12988</strain>
    </source>
</reference>
<name>A0A918TVW8_9BACT</name>
<dbReference type="EMBL" id="BMXI01000015">
    <property type="protein sequence ID" value="GHC62487.1"/>
    <property type="molecule type" value="Genomic_DNA"/>
</dbReference>
<feature type="chain" id="PRO_5036965270" evidence="1">
    <location>
        <begin position="21"/>
        <end position="241"/>
    </location>
</feature>
<reference evidence="2" key="1">
    <citation type="journal article" date="2014" name="Int. J. Syst. Evol. Microbiol.">
        <title>Complete genome sequence of Corynebacterium casei LMG S-19264T (=DSM 44701T), isolated from a smear-ripened cheese.</title>
        <authorList>
            <consortium name="US DOE Joint Genome Institute (JGI-PGF)"/>
            <person name="Walter F."/>
            <person name="Albersmeier A."/>
            <person name="Kalinowski J."/>
            <person name="Ruckert C."/>
        </authorList>
    </citation>
    <scope>NUCLEOTIDE SEQUENCE</scope>
    <source>
        <strain evidence="2">KCTC 12988</strain>
    </source>
</reference>
<keyword evidence="3" id="KW-1185">Reference proteome</keyword>
<protein>
    <submittedName>
        <fullName evidence="2">Uncharacterized protein</fullName>
    </submittedName>
</protein>
<proteinExistence type="predicted"/>
<gene>
    <name evidence="2" type="ORF">GCM10007100_32390</name>
</gene>
<evidence type="ECO:0000313" key="3">
    <source>
        <dbReference type="Proteomes" id="UP000644507"/>
    </source>
</evidence>
<accession>A0A918TVW8</accession>